<dbReference type="Proteomes" id="UP000007148">
    <property type="component" value="Unassembled WGS sequence"/>
</dbReference>
<comment type="caution">
    <text evidence="2">The sequence shown here is derived from an EMBL/GenBank/DDBJ whole genome shotgun (WGS) entry which is preliminary data.</text>
</comment>
<protein>
    <recommendedName>
        <fullName evidence="1">DUF6593 domain-containing protein</fullName>
    </recommendedName>
</protein>
<accession>G4TEW6</accession>
<sequence>MSYPPSVSGSLIFQDGATERDFIAVSAQRSAIPDLYYEFKTSSTLTGNGSQLQTVVQTRAASGQAPLLVLAQMEWTSRHLGNTKILITRPPVEMTSASFCIPAKEPGRRYFLMDLTGSGTKSQYVWARDKSSYTLTGPGNTLLARYERNQTSSQPPHACMDIFFHDKTLLLMALVTLTLNRWLDGPNSPYPNA</sequence>
<dbReference type="Pfam" id="PF20236">
    <property type="entry name" value="DUF6593"/>
    <property type="match status" value="1"/>
</dbReference>
<keyword evidence="3" id="KW-1185">Reference proteome</keyword>
<proteinExistence type="predicted"/>
<name>G4TEW6_SERID</name>
<organism evidence="2 3">
    <name type="scientific">Serendipita indica (strain DSM 11827)</name>
    <name type="common">Root endophyte fungus</name>
    <name type="synonym">Piriformospora indica</name>
    <dbReference type="NCBI Taxonomy" id="1109443"/>
    <lineage>
        <taxon>Eukaryota</taxon>
        <taxon>Fungi</taxon>
        <taxon>Dikarya</taxon>
        <taxon>Basidiomycota</taxon>
        <taxon>Agaricomycotina</taxon>
        <taxon>Agaricomycetes</taxon>
        <taxon>Sebacinales</taxon>
        <taxon>Serendipitaceae</taxon>
        <taxon>Serendipita</taxon>
    </lineage>
</organism>
<dbReference type="AlphaFoldDB" id="G4TEW6"/>
<gene>
    <name evidence="2" type="ORF">PIIN_03765</name>
</gene>
<evidence type="ECO:0000313" key="3">
    <source>
        <dbReference type="Proteomes" id="UP000007148"/>
    </source>
</evidence>
<reference evidence="2 3" key="1">
    <citation type="journal article" date="2011" name="PLoS Pathog.">
        <title>Endophytic Life Strategies Decoded by Genome and Transcriptome Analyses of the Mutualistic Root Symbiont Piriformospora indica.</title>
        <authorList>
            <person name="Zuccaro A."/>
            <person name="Lahrmann U."/>
            <person name="Guldener U."/>
            <person name="Langen G."/>
            <person name="Pfiffi S."/>
            <person name="Biedenkopf D."/>
            <person name="Wong P."/>
            <person name="Samans B."/>
            <person name="Grimm C."/>
            <person name="Basiewicz M."/>
            <person name="Murat C."/>
            <person name="Martin F."/>
            <person name="Kogel K.H."/>
        </authorList>
    </citation>
    <scope>NUCLEOTIDE SEQUENCE [LARGE SCALE GENOMIC DNA]</scope>
    <source>
        <strain evidence="2 3">DSM 11827</strain>
    </source>
</reference>
<evidence type="ECO:0000313" key="2">
    <source>
        <dbReference type="EMBL" id="CCA69825.1"/>
    </source>
</evidence>
<dbReference type="InterPro" id="IPR046528">
    <property type="entry name" value="DUF6593"/>
</dbReference>
<dbReference type="OrthoDB" id="3183898at2759"/>
<dbReference type="EMBL" id="CAFZ01000065">
    <property type="protein sequence ID" value="CCA69825.1"/>
    <property type="molecule type" value="Genomic_DNA"/>
</dbReference>
<dbReference type="HOGENOM" id="CLU_1409301_0_0_1"/>
<dbReference type="InParanoid" id="G4TEW6"/>
<evidence type="ECO:0000259" key="1">
    <source>
        <dbReference type="Pfam" id="PF20236"/>
    </source>
</evidence>
<feature type="domain" description="DUF6593" evidence="1">
    <location>
        <begin position="34"/>
        <end position="166"/>
    </location>
</feature>